<feature type="coiled-coil region" evidence="1">
    <location>
        <begin position="54"/>
        <end position="81"/>
    </location>
</feature>
<gene>
    <name evidence="2" type="ORF">ANE_LOCUS16690</name>
</gene>
<keyword evidence="3" id="KW-1185">Reference proteome</keyword>
<comment type="caution">
    <text evidence="2">The sequence shown here is derived from an EMBL/GenBank/DDBJ whole genome shotgun (WGS) entry which is preliminary data.</text>
</comment>
<reference evidence="2" key="1">
    <citation type="submission" date="2019-07" db="EMBL/GenBank/DDBJ databases">
        <authorList>
            <person name="Dittberner H."/>
        </authorList>
    </citation>
    <scope>NUCLEOTIDE SEQUENCE [LARGE SCALE GENOMIC DNA]</scope>
</reference>
<keyword evidence="1" id="KW-0175">Coiled coil</keyword>
<protein>
    <submittedName>
        <fullName evidence="2">Uncharacterized protein</fullName>
    </submittedName>
</protein>
<dbReference type="Proteomes" id="UP000489600">
    <property type="component" value="Unassembled WGS sequence"/>
</dbReference>
<name>A0A565BY15_9BRAS</name>
<evidence type="ECO:0000313" key="3">
    <source>
        <dbReference type="Proteomes" id="UP000489600"/>
    </source>
</evidence>
<evidence type="ECO:0000313" key="2">
    <source>
        <dbReference type="EMBL" id="VVB06246.1"/>
    </source>
</evidence>
<evidence type="ECO:0000256" key="1">
    <source>
        <dbReference type="SAM" id="Coils"/>
    </source>
</evidence>
<accession>A0A565BY15</accession>
<dbReference type="EMBL" id="CABITT030000005">
    <property type="protein sequence ID" value="VVB06246.1"/>
    <property type="molecule type" value="Genomic_DNA"/>
</dbReference>
<sequence>MLIQAAITAVESTLSRHQLILQSVSLMIESSLEKAKKEIQQGHKDGARHELRIKSLYEEEAKSIRQEIYDLEKEMIQLNSLIKSHDRYEALRKSKEGMRYKLDELADAKELLDDINEHKEVTGQFNKMLTQDAAGNHIEEELDLLQNDFN</sequence>
<organism evidence="2 3">
    <name type="scientific">Arabis nemorensis</name>
    <dbReference type="NCBI Taxonomy" id="586526"/>
    <lineage>
        <taxon>Eukaryota</taxon>
        <taxon>Viridiplantae</taxon>
        <taxon>Streptophyta</taxon>
        <taxon>Embryophyta</taxon>
        <taxon>Tracheophyta</taxon>
        <taxon>Spermatophyta</taxon>
        <taxon>Magnoliopsida</taxon>
        <taxon>eudicotyledons</taxon>
        <taxon>Gunneridae</taxon>
        <taxon>Pentapetalae</taxon>
        <taxon>rosids</taxon>
        <taxon>malvids</taxon>
        <taxon>Brassicales</taxon>
        <taxon>Brassicaceae</taxon>
        <taxon>Arabideae</taxon>
        <taxon>Arabis</taxon>
    </lineage>
</organism>
<dbReference type="AlphaFoldDB" id="A0A565BY15"/>
<proteinExistence type="predicted"/>